<protein>
    <submittedName>
        <fullName evidence="3">CAMK family protein kinase</fullName>
    </submittedName>
</protein>
<dbReference type="InterPro" id="IPR000719">
    <property type="entry name" value="Prot_kinase_dom"/>
</dbReference>
<dbReference type="GO" id="GO:0005524">
    <property type="term" value="F:ATP binding"/>
    <property type="evidence" value="ECO:0007669"/>
    <property type="project" value="InterPro"/>
</dbReference>
<dbReference type="PANTHER" id="PTHR24348">
    <property type="entry name" value="SERINE/THREONINE-PROTEIN KINASE UNC-51-RELATED"/>
    <property type="match status" value="1"/>
</dbReference>
<keyword evidence="3" id="KW-0418">Kinase</keyword>
<accession>A0AAV4JKH7</accession>
<dbReference type="InterPro" id="IPR011009">
    <property type="entry name" value="Kinase-like_dom_sf"/>
</dbReference>
<dbReference type="Gene3D" id="1.10.510.10">
    <property type="entry name" value="Transferase(Phosphotransferase) domain 1"/>
    <property type="match status" value="1"/>
</dbReference>
<dbReference type="PROSITE" id="PS00108">
    <property type="entry name" value="PROTEIN_KINASE_ST"/>
    <property type="match status" value="1"/>
</dbReference>
<reference evidence="3 4" key="1">
    <citation type="journal article" date="2021" name="Elife">
        <title>Chloroplast acquisition without the gene transfer in kleptoplastic sea slugs, Plakobranchus ocellatus.</title>
        <authorList>
            <person name="Maeda T."/>
            <person name="Takahashi S."/>
            <person name="Yoshida T."/>
            <person name="Shimamura S."/>
            <person name="Takaki Y."/>
            <person name="Nagai Y."/>
            <person name="Toyoda A."/>
            <person name="Suzuki Y."/>
            <person name="Arimoto A."/>
            <person name="Ishii H."/>
            <person name="Satoh N."/>
            <person name="Nishiyama T."/>
            <person name="Hasebe M."/>
            <person name="Maruyama T."/>
            <person name="Minagawa J."/>
            <person name="Obokata J."/>
            <person name="Shigenobu S."/>
        </authorList>
    </citation>
    <scope>NUCLEOTIDE SEQUENCE [LARGE SCALE GENOMIC DNA]</scope>
</reference>
<feature type="domain" description="Protein kinase" evidence="2">
    <location>
        <begin position="209"/>
        <end position="451"/>
    </location>
</feature>
<dbReference type="Pfam" id="PF00069">
    <property type="entry name" value="Pkinase"/>
    <property type="match status" value="1"/>
</dbReference>
<gene>
    <name evidence="3" type="ORF">ElyMa_005129400</name>
</gene>
<evidence type="ECO:0000313" key="3">
    <source>
        <dbReference type="EMBL" id="GFS23283.1"/>
    </source>
</evidence>
<evidence type="ECO:0000259" key="2">
    <source>
        <dbReference type="PROSITE" id="PS50011"/>
    </source>
</evidence>
<dbReference type="GO" id="GO:0005737">
    <property type="term" value="C:cytoplasm"/>
    <property type="evidence" value="ECO:0007669"/>
    <property type="project" value="TreeGrafter"/>
</dbReference>
<comment type="caution">
    <text evidence="3">The sequence shown here is derived from an EMBL/GenBank/DDBJ whole genome shotgun (WGS) entry which is preliminary data.</text>
</comment>
<dbReference type="GO" id="GO:0006914">
    <property type="term" value="P:autophagy"/>
    <property type="evidence" value="ECO:0007669"/>
    <property type="project" value="UniProtKB-ARBA"/>
</dbReference>
<proteinExistence type="predicted"/>
<dbReference type="GO" id="GO:0010506">
    <property type="term" value="P:regulation of autophagy"/>
    <property type="evidence" value="ECO:0007669"/>
    <property type="project" value="InterPro"/>
</dbReference>
<organism evidence="3 4">
    <name type="scientific">Elysia marginata</name>
    <dbReference type="NCBI Taxonomy" id="1093978"/>
    <lineage>
        <taxon>Eukaryota</taxon>
        <taxon>Metazoa</taxon>
        <taxon>Spiralia</taxon>
        <taxon>Lophotrochozoa</taxon>
        <taxon>Mollusca</taxon>
        <taxon>Gastropoda</taxon>
        <taxon>Heterobranchia</taxon>
        <taxon>Euthyneura</taxon>
        <taxon>Panpulmonata</taxon>
        <taxon>Sacoglossa</taxon>
        <taxon>Placobranchoidea</taxon>
        <taxon>Plakobranchidae</taxon>
        <taxon>Elysia</taxon>
    </lineage>
</organism>
<dbReference type="Proteomes" id="UP000762676">
    <property type="component" value="Unassembled WGS sequence"/>
</dbReference>
<dbReference type="InterPro" id="IPR008271">
    <property type="entry name" value="Ser/Thr_kinase_AS"/>
</dbReference>
<sequence>MPSREKSNSSESISPGTNTSNSGDEPELPRLAWEKSPESGELYVLKSFETHVPTVSEIISDIKKKIGIKVGPRVDSSNAGAISLARIRHKNFARCMNGKDERRLDIILSVAEPNPQNGNDTERRSNSVEEIVYAPSVSDISSDCPSEEEDEKENRDEEKRLIKDNCNELEDLPPSTAIPLQSPLLASETTEKNLDVEDSRQNILHRLFLNKVCNLGSARCTHVKLCTYKGTYINHAVAKFYSKNSPKFDREVEALTRLRHSSILKMITSISYSDQSVVLLAYCNHGNLATHIGKLNLFEIVNHFYKICSAVRYMHLKNFIHGDIKLENILIDMIYEPILSDFDLSERLAPGNYNITGSRGTVGFMAPEMYFKHKKSYDGFKTDTYSLGAVLLCMLFETKLRAQTNLEALIKIAQWPDMDIANILRKMLRNMVKNSPERRWDTADIFMHFKLNFNELEDLLDKKAQKDFDQMLNYI</sequence>
<evidence type="ECO:0000256" key="1">
    <source>
        <dbReference type="SAM" id="MobiDB-lite"/>
    </source>
</evidence>
<dbReference type="AlphaFoldDB" id="A0AAV4JKH7"/>
<feature type="region of interest" description="Disordered" evidence="1">
    <location>
        <begin position="1"/>
        <end position="33"/>
    </location>
</feature>
<dbReference type="SUPFAM" id="SSF56112">
    <property type="entry name" value="Protein kinase-like (PK-like)"/>
    <property type="match status" value="1"/>
</dbReference>
<evidence type="ECO:0000313" key="4">
    <source>
        <dbReference type="Proteomes" id="UP000762676"/>
    </source>
</evidence>
<name>A0AAV4JKH7_9GAST</name>
<dbReference type="PROSITE" id="PS50011">
    <property type="entry name" value="PROTEIN_KINASE_DOM"/>
    <property type="match status" value="1"/>
</dbReference>
<keyword evidence="3" id="KW-0808">Transferase</keyword>
<dbReference type="CDD" id="cd00180">
    <property type="entry name" value="PKc"/>
    <property type="match status" value="1"/>
</dbReference>
<keyword evidence="4" id="KW-1185">Reference proteome</keyword>
<dbReference type="InterPro" id="IPR045269">
    <property type="entry name" value="Atg1-like"/>
</dbReference>
<dbReference type="EMBL" id="BMAT01010260">
    <property type="protein sequence ID" value="GFS23283.1"/>
    <property type="molecule type" value="Genomic_DNA"/>
</dbReference>
<dbReference type="GO" id="GO:0004674">
    <property type="term" value="F:protein serine/threonine kinase activity"/>
    <property type="evidence" value="ECO:0007669"/>
    <property type="project" value="InterPro"/>
</dbReference>
<dbReference type="SMART" id="SM00220">
    <property type="entry name" value="S_TKc"/>
    <property type="match status" value="1"/>
</dbReference>
<feature type="region of interest" description="Disordered" evidence="1">
    <location>
        <begin position="138"/>
        <end position="158"/>
    </location>
</feature>